<dbReference type="PANTHER" id="PTHR10434:SF55">
    <property type="entry name" value="POSSIBLE ACYLTRANSFERASE"/>
    <property type="match status" value="1"/>
</dbReference>
<evidence type="ECO:0000256" key="1">
    <source>
        <dbReference type="ARBA" id="ARBA00022679"/>
    </source>
</evidence>
<evidence type="ECO:0000313" key="5">
    <source>
        <dbReference type="Proteomes" id="UP000035720"/>
    </source>
</evidence>
<dbReference type="RefSeq" id="WP_048544843.1">
    <property type="nucleotide sequence ID" value="NZ_HF571038.1"/>
</dbReference>
<proteinExistence type="predicted"/>
<dbReference type="OrthoDB" id="3210041at2"/>
<evidence type="ECO:0000259" key="3">
    <source>
        <dbReference type="SMART" id="SM00563"/>
    </source>
</evidence>
<dbReference type="SMART" id="SM00563">
    <property type="entry name" value="PlsC"/>
    <property type="match status" value="1"/>
</dbReference>
<dbReference type="GO" id="GO:0003841">
    <property type="term" value="F:1-acylglycerol-3-phosphate O-acyltransferase activity"/>
    <property type="evidence" value="ECO:0007669"/>
    <property type="project" value="TreeGrafter"/>
</dbReference>
<protein>
    <submittedName>
        <fullName evidence="4">Putative 1-acylglycerol-3-phosphate O-acyltransferase</fullName>
    </submittedName>
</protein>
<dbReference type="Proteomes" id="UP000035720">
    <property type="component" value="Unassembled WGS sequence"/>
</dbReference>
<dbReference type="Pfam" id="PF01553">
    <property type="entry name" value="Acyltransferase"/>
    <property type="match status" value="1"/>
</dbReference>
<name>A0A077M5E5_9MICO</name>
<sequence>MEPVYAPVIAFTKGVFRAQGLKFTIVGADNVPRTGGAVMAINHTSYFDFTYAGLAAQTNHRYVRFMAKKSIFEHRIAGPLMRGMGHIPVDRANGAGSYREALAALKSGEIVGVFPEATMSRSFELKEFKSGAARMARDARVPLLPTTLWGAHRVWTKDAPKHRGRSRIPIFVEIGEPIVVERGSNVDEATARLKAAMQEQLDRQQAAYPRLTGADLRYLPARLGGTAPTVEEAAAADLHDMTRTKDEFNS</sequence>
<organism evidence="4 5">
    <name type="scientific">Nostocoides jenkinsii Ben 74</name>
    <dbReference type="NCBI Taxonomy" id="1193518"/>
    <lineage>
        <taxon>Bacteria</taxon>
        <taxon>Bacillati</taxon>
        <taxon>Actinomycetota</taxon>
        <taxon>Actinomycetes</taxon>
        <taxon>Micrococcales</taxon>
        <taxon>Intrasporangiaceae</taxon>
        <taxon>Nostocoides</taxon>
    </lineage>
</organism>
<comment type="caution">
    <text evidence="4">The sequence shown here is derived from an EMBL/GenBank/DDBJ whole genome shotgun (WGS) entry which is preliminary data.</text>
</comment>
<keyword evidence="1 4" id="KW-0808">Transferase</keyword>
<keyword evidence="5" id="KW-1185">Reference proteome</keyword>
<dbReference type="SUPFAM" id="SSF69593">
    <property type="entry name" value="Glycerol-3-phosphate (1)-acyltransferase"/>
    <property type="match status" value="1"/>
</dbReference>
<dbReference type="PANTHER" id="PTHR10434">
    <property type="entry name" value="1-ACYL-SN-GLYCEROL-3-PHOSPHATE ACYLTRANSFERASE"/>
    <property type="match status" value="1"/>
</dbReference>
<dbReference type="GO" id="GO:0006654">
    <property type="term" value="P:phosphatidic acid biosynthetic process"/>
    <property type="evidence" value="ECO:0007669"/>
    <property type="project" value="TreeGrafter"/>
</dbReference>
<feature type="domain" description="Phospholipid/glycerol acyltransferase" evidence="3">
    <location>
        <begin position="37"/>
        <end position="151"/>
    </location>
</feature>
<dbReference type="AlphaFoldDB" id="A0A077M5E5"/>
<dbReference type="STRING" id="1193518.BN13_180009"/>
<keyword evidence="2 4" id="KW-0012">Acyltransferase</keyword>
<dbReference type="CDD" id="cd07989">
    <property type="entry name" value="LPLAT_AGPAT-like"/>
    <property type="match status" value="1"/>
</dbReference>
<dbReference type="InterPro" id="IPR002123">
    <property type="entry name" value="Plipid/glycerol_acylTrfase"/>
</dbReference>
<dbReference type="GO" id="GO:0005886">
    <property type="term" value="C:plasma membrane"/>
    <property type="evidence" value="ECO:0007669"/>
    <property type="project" value="TreeGrafter"/>
</dbReference>
<accession>A0A077M5E5</accession>
<evidence type="ECO:0000313" key="4">
    <source>
        <dbReference type="EMBL" id="CCI52486.1"/>
    </source>
</evidence>
<evidence type="ECO:0000256" key="2">
    <source>
        <dbReference type="ARBA" id="ARBA00023315"/>
    </source>
</evidence>
<gene>
    <name evidence="4" type="ORF">BN13_180009</name>
</gene>
<dbReference type="EMBL" id="CAJC01000090">
    <property type="protein sequence ID" value="CCI52486.1"/>
    <property type="molecule type" value="Genomic_DNA"/>
</dbReference>
<reference evidence="4 5" key="1">
    <citation type="journal article" date="2013" name="ISME J.">
        <title>A metabolic model for members of the genus Tetrasphaera involved in enhanced biological phosphorus removal.</title>
        <authorList>
            <person name="Kristiansen R."/>
            <person name="Nguyen H.T.T."/>
            <person name="Saunders A.M."/>
            <person name="Nielsen J.L."/>
            <person name="Wimmer R."/>
            <person name="Le V.Q."/>
            <person name="McIlroy S.J."/>
            <person name="Petrovski S."/>
            <person name="Seviour R.J."/>
            <person name="Calteau A."/>
            <person name="Nielsen K.L."/>
            <person name="Nielsen P.H."/>
        </authorList>
    </citation>
    <scope>NUCLEOTIDE SEQUENCE [LARGE SCALE GENOMIC DNA]</scope>
    <source>
        <strain evidence="4 5">Ben 74</strain>
    </source>
</reference>